<evidence type="ECO:0000313" key="10">
    <source>
        <dbReference type="Proteomes" id="UP001569963"/>
    </source>
</evidence>
<feature type="transmembrane region" description="Helical" evidence="7">
    <location>
        <begin position="410"/>
        <end position="432"/>
    </location>
</feature>
<feature type="transmembrane region" description="Helical" evidence="7">
    <location>
        <begin position="369"/>
        <end position="390"/>
    </location>
</feature>
<dbReference type="Proteomes" id="UP001569963">
    <property type="component" value="Unassembled WGS sequence"/>
</dbReference>
<feature type="transmembrane region" description="Helical" evidence="7">
    <location>
        <begin position="870"/>
        <end position="890"/>
    </location>
</feature>
<keyword evidence="10" id="KW-1185">Reference proteome</keyword>
<dbReference type="InterPro" id="IPR000719">
    <property type="entry name" value="Prot_kinase_dom"/>
</dbReference>
<feature type="transmembrane region" description="Helical" evidence="7">
    <location>
        <begin position="829"/>
        <end position="850"/>
    </location>
</feature>
<dbReference type="PROSITE" id="PS50011">
    <property type="entry name" value="PROTEIN_KINASE_DOM"/>
    <property type="match status" value="1"/>
</dbReference>
<dbReference type="EMBL" id="JAXCEI010000010">
    <property type="protein sequence ID" value="MFA1541805.1"/>
    <property type="molecule type" value="Genomic_DNA"/>
</dbReference>
<feature type="transmembrane region" description="Helical" evidence="7">
    <location>
        <begin position="1290"/>
        <end position="1312"/>
    </location>
</feature>
<comment type="subcellular location">
    <subcellularLocation>
        <location evidence="1">Cell membrane</location>
        <topology evidence="1">Multi-pass membrane protein</topology>
    </subcellularLocation>
</comment>
<feature type="region of interest" description="Disordered" evidence="6">
    <location>
        <begin position="1"/>
        <end position="23"/>
    </location>
</feature>
<dbReference type="InterPro" id="IPR036938">
    <property type="entry name" value="PAP2/HPO_sf"/>
</dbReference>
<dbReference type="Pfam" id="PF01569">
    <property type="entry name" value="PAP2"/>
    <property type="match status" value="2"/>
</dbReference>
<feature type="transmembrane region" description="Helical" evidence="7">
    <location>
        <begin position="1433"/>
        <end position="1455"/>
    </location>
</feature>
<dbReference type="SUPFAM" id="SSF48317">
    <property type="entry name" value="Acid phosphatase/Vanadium-dependent haloperoxidase"/>
    <property type="match status" value="2"/>
</dbReference>
<dbReference type="InterPro" id="IPR011009">
    <property type="entry name" value="Kinase-like_dom_sf"/>
</dbReference>
<keyword evidence="5 7" id="KW-0472">Membrane</keyword>
<proteinExistence type="predicted"/>
<evidence type="ECO:0000313" key="9">
    <source>
        <dbReference type="EMBL" id="MFA1541805.1"/>
    </source>
</evidence>
<dbReference type="SMART" id="SM00220">
    <property type="entry name" value="S_TKc"/>
    <property type="match status" value="1"/>
</dbReference>
<dbReference type="Pfam" id="PF03706">
    <property type="entry name" value="LPG_synthase_TM"/>
    <property type="match status" value="2"/>
</dbReference>
<reference evidence="9 10" key="1">
    <citation type="submission" date="2023-11" db="EMBL/GenBank/DDBJ databases">
        <title>Actinomadura monticuli sp. nov., isolated from volcanic ash.</title>
        <authorList>
            <person name="Lee S.D."/>
            <person name="Yang H."/>
            <person name="Kim I.S."/>
        </authorList>
    </citation>
    <scope>NUCLEOTIDE SEQUENCE [LARGE SCALE GENOMIC DNA]</scope>
    <source>
        <strain evidence="9 10">DLS-62</strain>
    </source>
</reference>
<feature type="transmembrane region" description="Helical" evidence="7">
    <location>
        <begin position="246"/>
        <end position="268"/>
    </location>
</feature>
<evidence type="ECO:0000256" key="1">
    <source>
        <dbReference type="ARBA" id="ARBA00004651"/>
    </source>
</evidence>
<feature type="transmembrane region" description="Helical" evidence="7">
    <location>
        <begin position="1483"/>
        <end position="1503"/>
    </location>
</feature>
<dbReference type="PANTHER" id="PTHR39087:SF2">
    <property type="entry name" value="UPF0104 MEMBRANE PROTEIN MJ1595"/>
    <property type="match status" value="1"/>
</dbReference>
<dbReference type="SUPFAM" id="SSF56112">
    <property type="entry name" value="Protein kinase-like (PK-like)"/>
    <property type="match status" value="2"/>
</dbReference>
<keyword evidence="3 7" id="KW-0812">Transmembrane</keyword>
<dbReference type="Gene3D" id="1.20.144.10">
    <property type="entry name" value="Phosphatidic acid phosphatase type 2/haloperoxidase"/>
    <property type="match status" value="2"/>
</dbReference>
<dbReference type="PANTHER" id="PTHR39087">
    <property type="entry name" value="UPF0104 MEMBRANE PROTEIN MJ1595"/>
    <property type="match status" value="1"/>
</dbReference>
<evidence type="ECO:0000259" key="8">
    <source>
        <dbReference type="PROSITE" id="PS50011"/>
    </source>
</evidence>
<feature type="transmembrane region" description="Helical" evidence="7">
    <location>
        <begin position="140"/>
        <end position="165"/>
    </location>
</feature>
<feature type="domain" description="Protein kinase" evidence="8">
    <location>
        <begin position="1033"/>
        <end position="1291"/>
    </location>
</feature>
<dbReference type="InterPro" id="IPR022791">
    <property type="entry name" value="L-PG_synthase/AglD"/>
</dbReference>
<sequence length="1586" mass="165639">MSAQTIEAGPGGPPPAGGPAATRGRGRAWFGRVLGLLVVAAIFGKVLPDLVDVGEVADILRTRVTALDLMLLSAFTALSVVLSAIGLSAALPGLRLAPASAVNVVTTAVSYALPGGGAAGAALNVTMCRDLGFRAGPIALQMLVTGIWNLVTRLTLPLLALGMLAMASDVPPGVRGAGAIGLVLAAVLIVLTVVMLWSDRAASAIVAGVSRAARPVARLLHRRITDRTGQVGRFQAEARDLIRDRWAALTLSAVGYHVCVFAVLYVSLQAAGVSRVGVLEAFTVYTVARQVTAVPLTPGSAGVLELALIGGLDLTGADLPAATAGVLLFRFFTYLLYLPAGGAAWAWWRWRRPRVAARPHEAAFRHPMDAVRLALAAGALMVLVAVSRGVPGWDTDLFRLINDLPDAIELPMWLLMQAGWVGAVAVTALAAAAFRRFRFALTLATGGTLAWVVAKVVKDVSGRPRPAALLENVALRSDASPFGTGFVAGHTAVAAALVTVAGAYLPRPYRRVLWLMVAAVGTARVYVGAHFPVDALGGAALGWAVGAAALLVIGTPAHLPRLAAIRETLTRRGFTATDVRALPGDLRHAAPYAATVPAGRLFVKVVGRDQRDADVLHRLGRLWRRRPGEPPFATAKHLAEHEGYLLMRARRAGARVPAVRFVAAAEPGGWALVMDHIEGRPLPAAGALPQEALEDLWRQFAALRRDRIAHRDLRPDNVLIDRRGRPWIVGWGRAETDTAPELLDEDAARLIAMTAAVSTRDRTMAAARNALGTAVSAGLAAGGSGHREVTAPPVLGPRRPVRRWAYALSSPFPPGAPATARHPGDVIRLVAGLAVCLSLAAFAADGFLLSPEADAFRVINDLPGWLFRPVNVVMQTGALGAAGATAAAALAVRRVRLAVDLALAGSLAWLLAKLVKDFADRGRPGALLSEVVLRGAHEGGLGFVSGHAAVAAALATVAAAHVRRPVRWALWAVAVAVPVSRVYVGAHFPLDVVAGAALGWAVGGAVHLARGTPDHVPTPAQVAAGLARCGLAEPVVKPVGADARGSVPFTAVAADGRTAFVKALGRDQRDADLLFKAARFLLYREVEDETPMASPKRQVEHEAYMLMRAASAGARVPAVIGVAPAGAGTWILAEETVETDGRPLTSLDDTGLRHLWGEVAKLHAARIAHRDLRLANVLIDTGGDPVIVDFGFAEDAAGDGRLAQDVAELLVSTALVAGPRRSVQAAVDVLGPSAVEAAAPYLQPLALARSTRMKLRDAPALLDELRTALAGAGATRALPRPLSRIPSRPWFLLLLVFAGYVTYHALIGIAGMRSPMTVLSDAGLRWLFVAALLVAASYAAGALSLMGASTRDLAFGRTCMRHVAATYASRQHPTGRGGAAVLGAYLRDHGAGPHEAVETVALARLTGAFVHLAALALALAAATAQGWEAIRSPAWSGPLILAVSAFAALGTVLAWRRRAEIVLPLKAAAAGLPRRLRRPRRMIALLAGNSAVTSCSVLAFLAVGHAVHLPLSPVVLAAVYLLLLPLRLLGPLPGGLGIVEPSLVLALVALGTGPTEAVLTVLIYRVLSFWLPIAPAALAFRTLSRR</sequence>
<protein>
    <submittedName>
        <fullName evidence="9">Lysylphosphatidylglycerol synthase domain-containing protein</fullName>
    </submittedName>
</protein>
<gene>
    <name evidence="9" type="ORF">SM611_22990</name>
</gene>
<dbReference type="SMART" id="SM00014">
    <property type="entry name" value="acidPPc"/>
    <property type="match status" value="2"/>
</dbReference>
<feature type="transmembrane region" description="Helical" evidence="7">
    <location>
        <begin position="1408"/>
        <end position="1427"/>
    </location>
</feature>
<feature type="transmembrane region" description="Helical" evidence="7">
    <location>
        <begin position="482"/>
        <end position="505"/>
    </location>
</feature>
<comment type="caution">
    <text evidence="9">The sequence shown here is derived from an EMBL/GenBank/DDBJ whole genome shotgun (WGS) entry which is preliminary data.</text>
</comment>
<name>A0ABV4QF58_9ACTN</name>
<dbReference type="Pfam" id="PF01636">
    <property type="entry name" value="APH"/>
    <property type="match status" value="2"/>
</dbReference>
<dbReference type="CDD" id="cd01610">
    <property type="entry name" value="PAP2_like"/>
    <property type="match status" value="2"/>
</dbReference>
<accession>A0ABV4QF58</accession>
<evidence type="ECO:0000256" key="4">
    <source>
        <dbReference type="ARBA" id="ARBA00022989"/>
    </source>
</evidence>
<organism evidence="9 10">
    <name type="scientific">Actinomadura monticuli</name>
    <dbReference type="NCBI Taxonomy" id="3097367"/>
    <lineage>
        <taxon>Bacteria</taxon>
        <taxon>Bacillati</taxon>
        <taxon>Actinomycetota</taxon>
        <taxon>Actinomycetes</taxon>
        <taxon>Streptosporangiales</taxon>
        <taxon>Thermomonosporaceae</taxon>
        <taxon>Actinomadura</taxon>
    </lineage>
</organism>
<feature type="transmembrane region" description="Helical" evidence="7">
    <location>
        <begin position="1324"/>
        <end position="1348"/>
    </location>
</feature>
<feature type="transmembrane region" description="Helical" evidence="7">
    <location>
        <begin position="177"/>
        <end position="197"/>
    </location>
</feature>
<evidence type="ECO:0000256" key="6">
    <source>
        <dbReference type="SAM" id="MobiDB-lite"/>
    </source>
</evidence>
<keyword evidence="4 7" id="KW-1133">Transmembrane helix</keyword>
<feature type="transmembrane region" description="Helical" evidence="7">
    <location>
        <begin position="69"/>
        <end position="91"/>
    </location>
</feature>
<evidence type="ECO:0000256" key="5">
    <source>
        <dbReference type="ARBA" id="ARBA00023136"/>
    </source>
</evidence>
<feature type="transmembrane region" description="Helical" evidence="7">
    <location>
        <begin position="327"/>
        <end position="348"/>
    </location>
</feature>
<feature type="transmembrane region" description="Helical" evidence="7">
    <location>
        <begin position="439"/>
        <end position="457"/>
    </location>
</feature>
<feature type="transmembrane region" description="Helical" evidence="7">
    <location>
        <begin position="512"/>
        <end position="529"/>
    </location>
</feature>
<feature type="transmembrane region" description="Helical" evidence="7">
    <location>
        <begin position="1561"/>
        <end position="1580"/>
    </location>
</feature>
<dbReference type="InterPro" id="IPR000326">
    <property type="entry name" value="PAP2/HPO"/>
</dbReference>
<dbReference type="Gene3D" id="1.10.510.10">
    <property type="entry name" value="Transferase(Phosphotransferase) domain 1"/>
    <property type="match status" value="2"/>
</dbReference>
<feature type="transmembrane region" description="Helical" evidence="7">
    <location>
        <begin position="1536"/>
        <end position="1555"/>
    </location>
</feature>
<evidence type="ECO:0000256" key="2">
    <source>
        <dbReference type="ARBA" id="ARBA00022475"/>
    </source>
</evidence>
<keyword evidence="2" id="KW-1003">Cell membrane</keyword>
<feature type="transmembrane region" description="Helical" evidence="7">
    <location>
        <begin position="1509"/>
        <end position="1529"/>
    </location>
</feature>
<dbReference type="RefSeq" id="WP_371951962.1">
    <property type="nucleotide sequence ID" value="NZ_JAXCEI010000010.1"/>
</dbReference>
<evidence type="ECO:0000256" key="3">
    <source>
        <dbReference type="ARBA" id="ARBA00022692"/>
    </source>
</evidence>
<dbReference type="InterPro" id="IPR002575">
    <property type="entry name" value="Aminoglycoside_PTrfase"/>
</dbReference>
<feature type="transmembrane region" description="Helical" evidence="7">
    <location>
        <begin position="111"/>
        <end position="128"/>
    </location>
</feature>
<evidence type="ECO:0000256" key="7">
    <source>
        <dbReference type="SAM" id="Phobius"/>
    </source>
</evidence>